<feature type="compositionally biased region" description="Polar residues" evidence="1">
    <location>
        <begin position="140"/>
        <end position="159"/>
    </location>
</feature>
<dbReference type="RefSeq" id="WP_266053988.1">
    <property type="nucleotide sequence ID" value="NZ_JAPFQO010000012.1"/>
</dbReference>
<feature type="region of interest" description="Disordered" evidence="1">
    <location>
        <begin position="211"/>
        <end position="234"/>
    </location>
</feature>
<name>A0ABT3RJS7_9BACT</name>
<feature type="compositionally biased region" description="Basic and acidic residues" evidence="1">
    <location>
        <begin position="160"/>
        <end position="179"/>
    </location>
</feature>
<accession>A0ABT3RJS7</accession>
<feature type="region of interest" description="Disordered" evidence="1">
    <location>
        <begin position="69"/>
        <end position="179"/>
    </location>
</feature>
<sequence length="305" mass="35383">MERNDPNYHREFENKLHRDERSGSNYGDDYNRELNRNRNQAFENYRDRYSNRHGNYYGMPDQNAEYRNVRSSNQDPNFGYRSGGPVGGYGASSHRGVTERGSDYHYGDPNPYMGNSRNEQSGGYERRRGTGWGAEDNYGTYGTSRGTNYSAGSGSSDSNRYGRQDNSYRYEGSGRRYEDFGRDENKKMYRGRSDHGYNMLGIDAYYDRGEHKERRSDNDYRGGNQNRYYDRDYDSDDMRYRGEIRNANRGDNYATGLYASNRSYVSDHDDYSQRSSRYRKPGETSGPDYSAESGMSSYGSESPRA</sequence>
<evidence type="ECO:0000256" key="1">
    <source>
        <dbReference type="SAM" id="MobiDB-lite"/>
    </source>
</evidence>
<organism evidence="2 3">
    <name type="scientific">Pontibacter anaerobius</name>
    <dbReference type="NCBI Taxonomy" id="2993940"/>
    <lineage>
        <taxon>Bacteria</taxon>
        <taxon>Pseudomonadati</taxon>
        <taxon>Bacteroidota</taxon>
        <taxon>Cytophagia</taxon>
        <taxon>Cytophagales</taxon>
        <taxon>Hymenobacteraceae</taxon>
        <taxon>Pontibacter</taxon>
    </lineage>
</organism>
<gene>
    <name evidence="2" type="ORF">OO017_17490</name>
</gene>
<dbReference type="EMBL" id="JAPFQO010000012">
    <property type="protein sequence ID" value="MCX2741753.1"/>
    <property type="molecule type" value="Genomic_DNA"/>
</dbReference>
<feature type="compositionally biased region" description="Polar residues" evidence="1">
    <location>
        <begin position="293"/>
        <end position="305"/>
    </location>
</feature>
<feature type="region of interest" description="Disordered" evidence="1">
    <location>
        <begin position="264"/>
        <end position="305"/>
    </location>
</feature>
<feature type="compositionally biased region" description="Basic and acidic residues" evidence="1">
    <location>
        <begin position="211"/>
        <end position="220"/>
    </location>
</feature>
<evidence type="ECO:0000313" key="3">
    <source>
        <dbReference type="Proteomes" id="UP001207228"/>
    </source>
</evidence>
<keyword evidence="3" id="KW-1185">Reference proteome</keyword>
<comment type="caution">
    <text evidence="2">The sequence shown here is derived from an EMBL/GenBank/DDBJ whole genome shotgun (WGS) entry which is preliminary data.</text>
</comment>
<dbReference type="Proteomes" id="UP001207228">
    <property type="component" value="Unassembled WGS sequence"/>
</dbReference>
<feature type="region of interest" description="Disordered" evidence="1">
    <location>
        <begin position="1"/>
        <end position="35"/>
    </location>
</feature>
<reference evidence="2 3" key="1">
    <citation type="submission" date="2022-11" db="EMBL/GenBank/DDBJ databases">
        <title>The characterization of three novel Bacteroidetes species and genomic analysis of their roles in tidal elemental geochemical cycles.</title>
        <authorList>
            <person name="Ma K.-J."/>
        </authorList>
    </citation>
    <scope>NUCLEOTIDE SEQUENCE [LARGE SCALE GENOMIC DNA]</scope>
    <source>
        <strain evidence="2 3">M82</strain>
    </source>
</reference>
<evidence type="ECO:0008006" key="4">
    <source>
        <dbReference type="Google" id="ProtNLM"/>
    </source>
</evidence>
<proteinExistence type="predicted"/>
<feature type="compositionally biased region" description="Basic and acidic residues" evidence="1">
    <location>
        <begin position="96"/>
        <end position="106"/>
    </location>
</feature>
<evidence type="ECO:0000313" key="2">
    <source>
        <dbReference type="EMBL" id="MCX2741753.1"/>
    </source>
</evidence>
<feature type="compositionally biased region" description="Basic and acidic residues" evidence="1">
    <location>
        <begin position="1"/>
        <end position="22"/>
    </location>
</feature>
<feature type="compositionally biased region" description="Gly residues" evidence="1">
    <location>
        <begin position="81"/>
        <end position="90"/>
    </location>
</feature>
<protein>
    <recommendedName>
        <fullName evidence="4">SWFGD domain-containing protein</fullName>
    </recommendedName>
</protein>